<feature type="region of interest" description="Disordered" evidence="1">
    <location>
        <begin position="80"/>
        <end position="101"/>
    </location>
</feature>
<dbReference type="Proteomes" id="UP001589702">
    <property type="component" value="Unassembled WGS sequence"/>
</dbReference>
<reference evidence="2 3" key="1">
    <citation type="submission" date="2024-09" db="EMBL/GenBank/DDBJ databases">
        <authorList>
            <person name="Sun Q."/>
            <person name="Mori K."/>
        </authorList>
    </citation>
    <scope>NUCLEOTIDE SEQUENCE [LARGE SCALE GENOMIC DNA]</scope>
    <source>
        <strain evidence="2 3">JCM 1334</strain>
    </source>
</reference>
<sequence length="101" mass="11201">MQKKKKKTSEPLGGGFTAQDWTGLLPGQRVWVRSSDGASFAAVVETKTSSSNAVWIVRDDNLNTRQVFIHIEGIQLLPIEHDDDPRAQSSETHERNISNGI</sequence>
<proteinExistence type="predicted"/>
<dbReference type="EMBL" id="JBHMBC010000007">
    <property type="protein sequence ID" value="MFB9819182.1"/>
    <property type="molecule type" value="Genomic_DNA"/>
</dbReference>
<dbReference type="RefSeq" id="WP_234748056.1">
    <property type="nucleotide sequence ID" value="NZ_BAAAWN010000001.1"/>
</dbReference>
<evidence type="ECO:0008006" key="4">
    <source>
        <dbReference type="Google" id="ProtNLM"/>
    </source>
</evidence>
<evidence type="ECO:0000256" key="1">
    <source>
        <dbReference type="SAM" id="MobiDB-lite"/>
    </source>
</evidence>
<accession>A0ABV5XWS1</accession>
<name>A0ABV5XWS1_ARTRM</name>
<evidence type="ECO:0000313" key="2">
    <source>
        <dbReference type="EMBL" id="MFB9819182.1"/>
    </source>
</evidence>
<feature type="region of interest" description="Disordered" evidence="1">
    <location>
        <begin position="1"/>
        <end position="20"/>
    </location>
</feature>
<keyword evidence="3" id="KW-1185">Reference proteome</keyword>
<protein>
    <recommendedName>
        <fullName evidence="4">Hypervirulence associated protein TUDOR domain-containing protein</fullName>
    </recommendedName>
</protein>
<comment type="caution">
    <text evidence="2">The sequence shown here is derived from an EMBL/GenBank/DDBJ whole genome shotgun (WGS) entry which is preliminary data.</text>
</comment>
<gene>
    <name evidence="2" type="ORF">ACFFP1_06675</name>
</gene>
<organism evidence="2 3">
    <name type="scientific">Arthrobacter ramosus</name>
    <dbReference type="NCBI Taxonomy" id="1672"/>
    <lineage>
        <taxon>Bacteria</taxon>
        <taxon>Bacillati</taxon>
        <taxon>Actinomycetota</taxon>
        <taxon>Actinomycetes</taxon>
        <taxon>Micrococcales</taxon>
        <taxon>Micrococcaceae</taxon>
        <taxon>Arthrobacter</taxon>
    </lineage>
</organism>
<evidence type="ECO:0000313" key="3">
    <source>
        <dbReference type="Proteomes" id="UP001589702"/>
    </source>
</evidence>